<dbReference type="SUPFAM" id="SSF51735">
    <property type="entry name" value="NAD(P)-binding Rossmann-fold domains"/>
    <property type="match status" value="1"/>
</dbReference>
<dbReference type="Pfam" id="PF20463">
    <property type="entry name" value="PDH_C"/>
    <property type="match status" value="1"/>
</dbReference>
<protein>
    <submittedName>
        <fullName evidence="4">Prephenate dehydrogenase</fullName>
        <ecNumber evidence="4">1.3.1.12</ecNumber>
    </submittedName>
</protein>
<organism evidence="4 5">
    <name type="scientific">Nakamurella alba</name>
    <dbReference type="NCBI Taxonomy" id="2665158"/>
    <lineage>
        <taxon>Bacteria</taxon>
        <taxon>Bacillati</taxon>
        <taxon>Actinomycetota</taxon>
        <taxon>Actinomycetes</taxon>
        <taxon>Nakamurellales</taxon>
        <taxon>Nakamurellaceae</taxon>
        <taxon>Nakamurella</taxon>
    </lineage>
</organism>
<dbReference type="PANTHER" id="PTHR21363">
    <property type="entry name" value="PREPHENATE DEHYDROGENASE"/>
    <property type="match status" value="1"/>
</dbReference>
<comment type="similarity">
    <text evidence="1">Belongs to the prephenate/arogenate dehydrogenase family.</text>
</comment>
<dbReference type="GO" id="GO:0006571">
    <property type="term" value="P:tyrosine biosynthetic process"/>
    <property type="evidence" value="ECO:0007669"/>
    <property type="project" value="InterPro"/>
</dbReference>
<proteinExistence type="inferred from homology"/>
<dbReference type="Pfam" id="PF02153">
    <property type="entry name" value="PDH_N"/>
    <property type="match status" value="1"/>
</dbReference>
<gene>
    <name evidence="4" type="ORF">GIS00_16025</name>
</gene>
<dbReference type="Gene3D" id="1.10.3660.10">
    <property type="entry name" value="6-phosphogluconate dehydrogenase C-terminal like domain"/>
    <property type="match status" value="1"/>
</dbReference>
<dbReference type="Gene3D" id="3.40.50.720">
    <property type="entry name" value="NAD(P)-binding Rossmann-like Domain"/>
    <property type="match status" value="1"/>
</dbReference>
<dbReference type="GO" id="GO:0008977">
    <property type="term" value="F:prephenate dehydrogenase (NAD+) activity"/>
    <property type="evidence" value="ECO:0007669"/>
    <property type="project" value="UniProtKB-EC"/>
</dbReference>
<reference evidence="4 5" key="1">
    <citation type="submission" date="2019-11" db="EMBL/GenBank/DDBJ databases">
        <authorList>
            <person name="Jiang L.-Q."/>
        </authorList>
    </citation>
    <scope>NUCLEOTIDE SEQUENCE [LARGE SCALE GENOMIC DNA]</scope>
    <source>
        <strain evidence="4 5">YIM 132087</strain>
    </source>
</reference>
<dbReference type="InterPro" id="IPR050812">
    <property type="entry name" value="Preph/Arog_dehydrog"/>
</dbReference>
<keyword evidence="5" id="KW-1185">Reference proteome</keyword>
<dbReference type="EMBL" id="WLYK01000006">
    <property type="protein sequence ID" value="MTD15444.1"/>
    <property type="molecule type" value="Genomic_DNA"/>
</dbReference>
<accession>A0A7K1FRL3</accession>
<dbReference type="AlphaFoldDB" id="A0A7K1FRL3"/>
<feature type="domain" description="Prephenate/arogenate dehydrogenase" evidence="3">
    <location>
        <begin position="5"/>
        <end position="288"/>
    </location>
</feature>
<dbReference type="PROSITE" id="PS51176">
    <property type="entry name" value="PDH_ADH"/>
    <property type="match status" value="1"/>
</dbReference>
<dbReference type="GO" id="GO:0004665">
    <property type="term" value="F:prephenate dehydrogenase (NADP+) activity"/>
    <property type="evidence" value="ECO:0007669"/>
    <property type="project" value="InterPro"/>
</dbReference>
<dbReference type="RefSeq" id="WP_154769449.1">
    <property type="nucleotide sequence ID" value="NZ_WLYK01000006.1"/>
</dbReference>
<dbReference type="PANTHER" id="PTHR21363:SF0">
    <property type="entry name" value="PREPHENATE DEHYDROGENASE [NADP(+)]"/>
    <property type="match status" value="1"/>
</dbReference>
<dbReference type="Proteomes" id="UP000460221">
    <property type="component" value="Unassembled WGS sequence"/>
</dbReference>
<sequence>MADRPSLHVLGLGLIGGSLLRAAAATHDVSGWSPSADTRDAAAADGFRVVADPETLLEEADAADGLVVLAAPVTAFGDLLRRVDAVAPEVRLTDVGSVKAAVEDQVEALAPTARFIGSHPMAGTQHSGWAAGSADLFTGAAWVTTLTEESDLDTWMYVADLALGLQCRVVPTEAPAHDSAVALVSHLPHLLALALAQVGADGGPLALSLAAGSFGDGTRVAATRPELIRAMCETNKKALVPAVDAFLGVLGVGRGSLASTGSLVKLTEAGHAGRMQFEQRGGGLELLTLSGDDLIEQLLSVGASGGHVTAVRREGDDGPEVDAYYPAYDDD</sequence>
<evidence type="ECO:0000313" key="5">
    <source>
        <dbReference type="Proteomes" id="UP000460221"/>
    </source>
</evidence>
<comment type="caution">
    <text evidence="4">The sequence shown here is derived from an EMBL/GenBank/DDBJ whole genome shotgun (WGS) entry which is preliminary data.</text>
</comment>
<dbReference type="InterPro" id="IPR036291">
    <property type="entry name" value="NAD(P)-bd_dom_sf"/>
</dbReference>
<evidence type="ECO:0000313" key="4">
    <source>
        <dbReference type="EMBL" id="MTD15444.1"/>
    </source>
</evidence>
<name>A0A7K1FRL3_9ACTN</name>
<dbReference type="InterPro" id="IPR008927">
    <property type="entry name" value="6-PGluconate_DH-like_C_sf"/>
</dbReference>
<dbReference type="NCBIfam" id="NF005108">
    <property type="entry name" value="PRK06545.1-6"/>
    <property type="match status" value="1"/>
</dbReference>
<dbReference type="SUPFAM" id="SSF48179">
    <property type="entry name" value="6-phosphogluconate dehydrogenase C-terminal domain-like"/>
    <property type="match status" value="1"/>
</dbReference>
<dbReference type="InterPro" id="IPR046826">
    <property type="entry name" value="PDH_N"/>
</dbReference>
<dbReference type="GO" id="GO:0070403">
    <property type="term" value="F:NAD+ binding"/>
    <property type="evidence" value="ECO:0007669"/>
    <property type="project" value="InterPro"/>
</dbReference>
<dbReference type="InterPro" id="IPR046825">
    <property type="entry name" value="PDH_C"/>
</dbReference>
<evidence type="ECO:0000256" key="1">
    <source>
        <dbReference type="ARBA" id="ARBA00007964"/>
    </source>
</evidence>
<evidence type="ECO:0000259" key="3">
    <source>
        <dbReference type="PROSITE" id="PS51176"/>
    </source>
</evidence>
<dbReference type="InterPro" id="IPR003099">
    <property type="entry name" value="Prephen_DH"/>
</dbReference>
<evidence type="ECO:0000256" key="2">
    <source>
        <dbReference type="ARBA" id="ARBA00023002"/>
    </source>
</evidence>
<keyword evidence="2 4" id="KW-0560">Oxidoreductase</keyword>
<dbReference type="EC" id="1.3.1.12" evidence="4"/>